<organism evidence="2">
    <name type="scientific">Vibrio parahaemolyticus</name>
    <dbReference type="NCBI Taxonomy" id="670"/>
    <lineage>
        <taxon>Bacteria</taxon>
        <taxon>Pseudomonadati</taxon>
        <taxon>Pseudomonadota</taxon>
        <taxon>Gammaproteobacteria</taxon>
        <taxon>Vibrionales</taxon>
        <taxon>Vibrionaceae</taxon>
        <taxon>Vibrio</taxon>
    </lineage>
</organism>
<dbReference type="AlphaFoldDB" id="A0A249W559"/>
<keyword evidence="4" id="KW-1185">Reference proteome</keyword>
<keyword evidence="1" id="KW-0472">Membrane</keyword>
<gene>
    <name evidence="3" type="ORF">AKG60_28225</name>
    <name evidence="2" type="ORF">YA91_15500</name>
</gene>
<protein>
    <submittedName>
        <fullName evidence="2">Uncharacterized protein</fullName>
    </submittedName>
</protein>
<proteinExistence type="predicted"/>
<dbReference type="RefSeq" id="WP_005500230.1">
    <property type="nucleotide sequence ID" value="NZ_CP023248.2"/>
</dbReference>
<name>A0A249W559_VIBPH</name>
<dbReference type="EMBL" id="CP023248">
    <property type="protein sequence ID" value="ASZ51858.1"/>
    <property type="molecule type" value="Genomic_DNA"/>
</dbReference>
<sequence length="237" mass="27301">MTRECKSDFDSFLSYIASYKISENLEQTSYVETAKSMHKAYFSLLHFHCELNFQSELFRGEYSDDENILSRISEVVSDIGSSNFNWINGSYKASRVMLRSSIENFVRGLSSIEDETQLTEKSVYSLFDNAKESNIFNSNETVRLCFNSIHSSYKELCKDTHTASIANMENISSLVDYPKYFEDKSRDTGAIFVSVVKDILIMLCLIFNKVFHKMHHKNQQNILISIPRNTKPLILAP</sequence>
<evidence type="ECO:0000313" key="3">
    <source>
        <dbReference type="EMBL" id="OQJ94296.1"/>
    </source>
</evidence>
<keyword evidence="1" id="KW-1133">Transmembrane helix</keyword>
<dbReference type="Proteomes" id="UP000191946">
    <property type="component" value="Unassembled WGS sequence"/>
</dbReference>
<accession>A0A249W559</accession>
<evidence type="ECO:0000256" key="1">
    <source>
        <dbReference type="SAM" id="Phobius"/>
    </source>
</evidence>
<keyword evidence="1" id="KW-0812">Transmembrane</keyword>
<evidence type="ECO:0000313" key="2">
    <source>
        <dbReference type="EMBL" id="ASZ51858.1"/>
    </source>
</evidence>
<reference evidence="2" key="2">
    <citation type="submission" date="2017-09" db="EMBL/GenBank/DDBJ databases">
        <authorList>
            <person name="Ehlers B."/>
            <person name="Leendertz F.H."/>
        </authorList>
    </citation>
    <scope>NUCLEOTIDE SEQUENCE</scope>
    <source>
        <strain evidence="2">MAVP-26</strain>
    </source>
</reference>
<evidence type="ECO:0000313" key="4">
    <source>
        <dbReference type="Proteomes" id="UP000191946"/>
    </source>
</evidence>
<feature type="transmembrane region" description="Helical" evidence="1">
    <location>
        <begin position="189"/>
        <end position="207"/>
    </location>
</feature>
<dbReference type="EMBL" id="LHQV01000046">
    <property type="protein sequence ID" value="OQJ94296.1"/>
    <property type="molecule type" value="Genomic_DNA"/>
</dbReference>
<reference evidence="3 4" key="1">
    <citation type="submission" date="2015-08" db="EMBL/GenBank/DDBJ databases">
        <title>Draft Genome Sequences of Vibrio parahaemolyticus Strains.</title>
        <authorList>
            <person name="Gonzalez-Escalona N."/>
            <person name="DePaola A."/>
        </authorList>
    </citation>
    <scope>NUCLEOTIDE SEQUENCE [LARGE SCALE GENOMIC DNA]</scope>
    <source>
        <strain evidence="3 4">CFSAN001621</strain>
    </source>
</reference>